<name>A0AA37GI50_9PEZI</name>
<keyword evidence="1" id="KW-1133">Transmembrane helix</keyword>
<keyword evidence="1" id="KW-0472">Membrane</keyword>
<organism evidence="2 3">
    <name type="scientific">Colletotrichum liriopes</name>
    <dbReference type="NCBI Taxonomy" id="708192"/>
    <lineage>
        <taxon>Eukaryota</taxon>
        <taxon>Fungi</taxon>
        <taxon>Dikarya</taxon>
        <taxon>Ascomycota</taxon>
        <taxon>Pezizomycotina</taxon>
        <taxon>Sordariomycetes</taxon>
        <taxon>Hypocreomycetidae</taxon>
        <taxon>Glomerellales</taxon>
        <taxon>Glomerellaceae</taxon>
        <taxon>Colletotrichum</taxon>
        <taxon>Colletotrichum spaethianum species complex</taxon>
    </lineage>
</organism>
<accession>A0AA37GI50</accession>
<dbReference type="Proteomes" id="UP001055172">
    <property type="component" value="Unassembled WGS sequence"/>
</dbReference>
<evidence type="ECO:0000313" key="2">
    <source>
        <dbReference type="EMBL" id="GJC81142.1"/>
    </source>
</evidence>
<sequence>MAYNEETIGGGSKTGDHLLAGFVAPHTRRTLGAPKDLRASFSHLVVFPACHVMYGLWLGFDWTPRRQTPTRMQRMDEWPQPWDMFAATALKRGTVQRRM</sequence>
<dbReference type="EMBL" id="BPPX01000006">
    <property type="protein sequence ID" value="GJC81142.1"/>
    <property type="molecule type" value="Genomic_DNA"/>
</dbReference>
<gene>
    <name evidence="2" type="ORF">ColLi_03980</name>
</gene>
<protein>
    <submittedName>
        <fullName evidence="2">Uncharacterized protein</fullName>
    </submittedName>
</protein>
<comment type="caution">
    <text evidence="2">The sequence shown here is derived from an EMBL/GenBank/DDBJ whole genome shotgun (WGS) entry which is preliminary data.</text>
</comment>
<proteinExistence type="predicted"/>
<evidence type="ECO:0000256" key="1">
    <source>
        <dbReference type="SAM" id="Phobius"/>
    </source>
</evidence>
<dbReference type="AlphaFoldDB" id="A0AA37GI50"/>
<evidence type="ECO:0000313" key="3">
    <source>
        <dbReference type="Proteomes" id="UP001055172"/>
    </source>
</evidence>
<keyword evidence="3" id="KW-1185">Reference proteome</keyword>
<keyword evidence="1" id="KW-0812">Transmembrane</keyword>
<reference evidence="2 3" key="1">
    <citation type="submission" date="2021-07" db="EMBL/GenBank/DDBJ databases">
        <title>Genome data of Colletotrichum spaethianum.</title>
        <authorList>
            <person name="Utami Y.D."/>
            <person name="Hiruma K."/>
        </authorList>
    </citation>
    <scope>NUCLEOTIDE SEQUENCE [LARGE SCALE GENOMIC DNA]</scope>
    <source>
        <strain evidence="2 3">MAFF 242679</strain>
    </source>
</reference>
<feature type="transmembrane region" description="Helical" evidence="1">
    <location>
        <begin position="41"/>
        <end position="62"/>
    </location>
</feature>